<dbReference type="AlphaFoldDB" id="A0ABD2XTB3"/>
<dbReference type="Proteomes" id="UP001630127">
    <property type="component" value="Unassembled WGS sequence"/>
</dbReference>
<comment type="caution">
    <text evidence="1">The sequence shown here is derived from an EMBL/GenBank/DDBJ whole genome shotgun (WGS) entry which is preliminary data.</text>
</comment>
<gene>
    <name evidence="1" type="ORF">ACH5RR_040770</name>
</gene>
<evidence type="ECO:0000313" key="2">
    <source>
        <dbReference type="Proteomes" id="UP001630127"/>
    </source>
</evidence>
<name>A0ABD2XTB3_9GENT</name>
<protein>
    <submittedName>
        <fullName evidence="1">Uncharacterized protein</fullName>
    </submittedName>
</protein>
<dbReference type="EMBL" id="JBJUIK010000017">
    <property type="protein sequence ID" value="KAL3498038.1"/>
    <property type="molecule type" value="Genomic_DNA"/>
</dbReference>
<evidence type="ECO:0000313" key="1">
    <source>
        <dbReference type="EMBL" id="KAL3498038.1"/>
    </source>
</evidence>
<accession>A0ABD2XTB3</accession>
<reference evidence="1 2" key="1">
    <citation type="submission" date="2024-11" db="EMBL/GenBank/DDBJ databases">
        <title>A near-complete genome assembly of Cinchona calisaya.</title>
        <authorList>
            <person name="Lian D.C."/>
            <person name="Zhao X.W."/>
            <person name="Wei L."/>
        </authorList>
    </citation>
    <scope>NUCLEOTIDE SEQUENCE [LARGE SCALE GENOMIC DNA]</scope>
    <source>
        <tissue evidence="1">Nenye</tissue>
    </source>
</reference>
<sequence>MSCPCDDRNSSAIGSISFGLVQTVYVMGDNATTKICTTTATACVLDVNSSSFAELPNQQIALAKGDDASPLLIRSSNPELLTSSMKKFIPSVTGSVDTNAEVLHVQEESYVTATS</sequence>
<keyword evidence="2" id="KW-1185">Reference proteome</keyword>
<organism evidence="1 2">
    <name type="scientific">Cinchona calisaya</name>
    <dbReference type="NCBI Taxonomy" id="153742"/>
    <lineage>
        <taxon>Eukaryota</taxon>
        <taxon>Viridiplantae</taxon>
        <taxon>Streptophyta</taxon>
        <taxon>Embryophyta</taxon>
        <taxon>Tracheophyta</taxon>
        <taxon>Spermatophyta</taxon>
        <taxon>Magnoliopsida</taxon>
        <taxon>eudicotyledons</taxon>
        <taxon>Gunneridae</taxon>
        <taxon>Pentapetalae</taxon>
        <taxon>asterids</taxon>
        <taxon>lamiids</taxon>
        <taxon>Gentianales</taxon>
        <taxon>Rubiaceae</taxon>
        <taxon>Cinchonoideae</taxon>
        <taxon>Cinchoneae</taxon>
        <taxon>Cinchona</taxon>
    </lineage>
</organism>
<proteinExistence type="predicted"/>